<keyword evidence="10" id="KW-1185">Reference proteome</keyword>
<feature type="transmembrane region" description="Helical" evidence="7">
    <location>
        <begin position="200"/>
        <end position="219"/>
    </location>
</feature>
<evidence type="ECO:0000313" key="10">
    <source>
        <dbReference type="Proteomes" id="UP000295818"/>
    </source>
</evidence>
<evidence type="ECO:0000256" key="3">
    <source>
        <dbReference type="ARBA" id="ARBA00022475"/>
    </source>
</evidence>
<name>A0ABY2BC84_9ACTN</name>
<gene>
    <name evidence="9" type="ORF">EV644_12387</name>
</gene>
<dbReference type="PANTHER" id="PTHR30353">
    <property type="entry name" value="INNER MEMBRANE PROTEIN DEDA-RELATED"/>
    <property type="match status" value="1"/>
</dbReference>
<evidence type="ECO:0000259" key="8">
    <source>
        <dbReference type="Pfam" id="PF09335"/>
    </source>
</evidence>
<proteinExistence type="inferred from homology"/>
<reference evidence="9 10" key="1">
    <citation type="journal article" date="2015" name="Stand. Genomic Sci.">
        <title>Genomic Encyclopedia of Bacterial and Archaeal Type Strains, Phase III: the genomes of soil and plant-associated and newly described type strains.</title>
        <authorList>
            <person name="Whitman W.B."/>
            <person name="Woyke T."/>
            <person name="Klenk H.P."/>
            <person name="Zhou Y."/>
            <person name="Lilburn T.G."/>
            <person name="Beck B.J."/>
            <person name="De Vos P."/>
            <person name="Vandamme P."/>
            <person name="Eisen J.A."/>
            <person name="Garrity G."/>
            <person name="Hugenholtz P."/>
            <person name="Kyrpides N.C."/>
        </authorList>
    </citation>
    <scope>NUCLEOTIDE SEQUENCE [LARGE SCALE GENOMIC DNA]</scope>
    <source>
        <strain evidence="9 10">VKM Ac-2538</strain>
    </source>
</reference>
<keyword evidence="3 7" id="KW-1003">Cell membrane</keyword>
<evidence type="ECO:0000256" key="4">
    <source>
        <dbReference type="ARBA" id="ARBA00022692"/>
    </source>
</evidence>
<keyword evidence="4 7" id="KW-0812">Transmembrane</keyword>
<dbReference type="RefSeq" id="WP_199240204.1">
    <property type="nucleotide sequence ID" value="NZ_SLWM01000023.1"/>
</dbReference>
<feature type="domain" description="VTT" evidence="8">
    <location>
        <begin position="60"/>
        <end position="186"/>
    </location>
</feature>
<protein>
    <submittedName>
        <fullName evidence="9">Membrane protein DedA with SNARE-associated domain</fullName>
    </submittedName>
</protein>
<sequence length="227" mass="24250">MPLRPTDDVVTALDQPVSAADHLTMLGFLQQLGGQLGAWFYVIAGGLAFAEAAVMVGLVLPGETALVVAGFAAHQGWIALWPMVAVAVGSAALGDSVGYEVGRRLGPRLRSSRLGRRVGDDRWRRADDFLRRYGGRAVLLGRFTAGLRALTPGMAGMARMPYLRRFLPWNVAGAVAWGAGCVLLGYAFSASLAAVARALTYAPLILIALAAAVIVLVRIRKKRRRVR</sequence>
<keyword evidence="5 7" id="KW-1133">Transmembrane helix</keyword>
<feature type="transmembrane region" description="Helical" evidence="7">
    <location>
        <begin position="38"/>
        <end position="60"/>
    </location>
</feature>
<dbReference type="InterPro" id="IPR032818">
    <property type="entry name" value="DedA-like"/>
</dbReference>
<dbReference type="PANTHER" id="PTHR30353:SF15">
    <property type="entry name" value="INNER MEMBRANE PROTEIN YABI"/>
    <property type="match status" value="1"/>
</dbReference>
<dbReference type="Pfam" id="PF09335">
    <property type="entry name" value="VTT_dom"/>
    <property type="match status" value="1"/>
</dbReference>
<accession>A0ABY2BC84</accession>
<evidence type="ECO:0000256" key="5">
    <source>
        <dbReference type="ARBA" id="ARBA00022989"/>
    </source>
</evidence>
<dbReference type="EMBL" id="SLWM01000023">
    <property type="protein sequence ID" value="TCO13255.1"/>
    <property type="molecule type" value="Genomic_DNA"/>
</dbReference>
<feature type="transmembrane region" description="Helical" evidence="7">
    <location>
        <begin position="80"/>
        <end position="101"/>
    </location>
</feature>
<evidence type="ECO:0000256" key="6">
    <source>
        <dbReference type="ARBA" id="ARBA00023136"/>
    </source>
</evidence>
<evidence type="ECO:0000256" key="7">
    <source>
        <dbReference type="RuleBase" id="RU367016"/>
    </source>
</evidence>
<keyword evidence="6 7" id="KW-0472">Membrane</keyword>
<feature type="transmembrane region" description="Helical" evidence="7">
    <location>
        <begin position="166"/>
        <end position="188"/>
    </location>
</feature>
<evidence type="ECO:0000256" key="2">
    <source>
        <dbReference type="ARBA" id="ARBA00010792"/>
    </source>
</evidence>
<organism evidence="9 10">
    <name type="scientific">Kribbella orskensis</name>
    <dbReference type="NCBI Taxonomy" id="2512216"/>
    <lineage>
        <taxon>Bacteria</taxon>
        <taxon>Bacillati</taxon>
        <taxon>Actinomycetota</taxon>
        <taxon>Actinomycetes</taxon>
        <taxon>Propionibacteriales</taxon>
        <taxon>Kribbellaceae</taxon>
        <taxon>Kribbella</taxon>
    </lineage>
</organism>
<dbReference type="InterPro" id="IPR032816">
    <property type="entry name" value="VTT_dom"/>
</dbReference>
<comment type="similarity">
    <text evidence="2 7">Belongs to the DedA family.</text>
</comment>
<comment type="subcellular location">
    <subcellularLocation>
        <location evidence="1 7">Cell membrane</location>
        <topology evidence="1 7">Multi-pass membrane protein</topology>
    </subcellularLocation>
</comment>
<evidence type="ECO:0000256" key="1">
    <source>
        <dbReference type="ARBA" id="ARBA00004651"/>
    </source>
</evidence>
<evidence type="ECO:0000313" key="9">
    <source>
        <dbReference type="EMBL" id="TCO13255.1"/>
    </source>
</evidence>
<dbReference type="Proteomes" id="UP000295818">
    <property type="component" value="Unassembled WGS sequence"/>
</dbReference>
<comment type="caution">
    <text evidence="9">The sequence shown here is derived from an EMBL/GenBank/DDBJ whole genome shotgun (WGS) entry which is preliminary data.</text>
</comment>